<evidence type="ECO:0000313" key="1">
    <source>
        <dbReference type="EMBL" id="MBK6265912.1"/>
    </source>
</evidence>
<accession>A0A934WZW2</accession>
<dbReference type="AlphaFoldDB" id="A0A934WZW2"/>
<proteinExistence type="predicted"/>
<name>A0A934WZW2_9BACT</name>
<dbReference type="Gene3D" id="1.10.3680.10">
    <property type="entry name" value="TerB-like"/>
    <property type="match status" value="1"/>
</dbReference>
<dbReference type="Proteomes" id="UP000611723">
    <property type="component" value="Unassembled WGS sequence"/>
</dbReference>
<evidence type="ECO:0000313" key="2">
    <source>
        <dbReference type="Proteomes" id="UP000611723"/>
    </source>
</evidence>
<sequence length="415" mass="48675">MDPTEKGWLNEYIQFRKSHSIDLSRFSITNHRNSLYKILQPTGLIYGQPIHAPGLKHPKEPRFNTMSKRKIVLLESFFHSAMLTSKNKPHTLSEWEEFYHTISISIGDFYSHLNPELSKKPRFQFTKKLNEGLPFTEQVLHKKLFLKSRWNPFWGSLFQNSLLFLDTYYFGEWCAGTFNNIKWHKDAMKIVLLKIIVAATHANHIVERKDKNIFFTFLASSKLTKDQEKTAKDAFRDGITLDQIDLRFVDTWLLKKYVLELTILMIWADKVITQEERAFLLTLAGRFGFIETDLDASLIAIESFVIENWKEVYFLQSKHSFQVINENIHKRIAAVMNNYKDNIIDEIKENQELLPLLEKSRLQTLDEDEKEKIRIQLMTVLQSVPSFETITLPGNFLTLPILLKVLPNEIFPSNF</sequence>
<evidence type="ECO:0008006" key="3">
    <source>
        <dbReference type="Google" id="ProtNLM"/>
    </source>
</evidence>
<organism evidence="1 2">
    <name type="scientific">Marivirga aurantiaca</name>
    <dbReference type="NCBI Taxonomy" id="2802615"/>
    <lineage>
        <taxon>Bacteria</taxon>
        <taxon>Pseudomonadati</taxon>
        <taxon>Bacteroidota</taxon>
        <taxon>Cytophagia</taxon>
        <taxon>Cytophagales</taxon>
        <taxon>Marivirgaceae</taxon>
        <taxon>Marivirga</taxon>
    </lineage>
</organism>
<dbReference type="SUPFAM" id="SSF158682">
    <property type="entry name" value="TerB-like"/>
    <property type="match status" value="1"/>
</dbReference>
<dbReference type="EMBL" id="JAEQBW010000005">
    <property type="protein sequence ID" value="MBK6265912.1"/>
    <property type="molecule type" value="Genomic_DNA"/>
</dbReference>
<comment type="caution">
    <text evidence="1">The sequence shown here is derived from an EMBL/GenBank/DDBJ whole genome shotgun (WGS) entry which is preliminary data.</text>
</comment>
<gene>
    <name evidence="1" type="ORF">JKA74_12790</name>
</gene>
<keyword evidence="2" id="KW-1185">Reference proteome</keyword>
<protein>
    <recommendedName>
        <fullName evidence="3">TerB family tellurite resistance protein</fullName>
    </recommendedName>
</protein>
<reference evidence="1" key="1">
    <citation type="submission" date="2021-01" db="EMBL/GenBank/DDBJ databases">
        <title>Marivirga aurantiaca sp. nov., isolated from intertidal surface sediments.</title>
        <authorList>
            <person name="Zhang M."/>
        </authorList>
    </citation>
    <scope>NUCLEOTIDE SEQUENCE</scope>
    <source>
        <strain evidence="1">S37H4</strain>
    </source>
</reference>
<dbReference type="InterPro" id="IPR029024">
    <property type="entry name" value="TerB-like"/>
</dbReference>
<dbReference type="RefSeq" id="WP_236587769.1">
    <property type="nucleotide sequence ID" value="NZ_JAEQBW010000005.1"/>
</dbReference>